<dbReference type="PANTHER" id="PTHR46116">
    <property type="entry name" value="(E3-INDEPENDENT) E2 UBIQUITIN-CONJUGATING ENZYME"/>
    <property type="match status" value="1"/>
</dbReference>
<dbReference type="Gramene" id="PRQ39467">
    <property type="protein sequence ID" value="PRQ39467"/>
    <property type="gene ID" value="RchiOBHm_Chr4g0425521"/>
</dbReference>
<sequence>MAPLVESFHRFDVVLDHSDHHYSNTDGNGNSFTYCGSTVYKKIMREWKILSKHLPDSTYVRVYNTRIDLLRAVIVGAASTPYHDGLFFFDIKFPSNYPYQPPQVHYHSHGLRLNPNLYENGKVCLSLLNTWSGKKKEMWDPNQSTILQVLVSIQGLVLNEKPFYNEPFRLRLFQEENSRRYNEDAFIKTCKTTLYLLQKPPKNFELFTADHFRQRANRILRACNAYTNSRVGVGHYRDDNENETKDDTKVKDSAISVHPVSTTFIDSMEQLYPKLVVVFRWYKASNLVEHLNLENVTTPRGAAGMLCRPYCLLLCCALVALICYFMFRA</sequence>
<keyword evidence="6" id="KW-1185">Reference proteome</keyword>
<dbReference type="InterPro" id="IPR000608">
    <property type="entry name" value="UBC"/>
</dbReference>
<gene>
    <name evidence="5" type="ORF">RchiOBHm_Chr4g0425521</name>
</gene>
<organism evidence="5 6">
    <name type="scientific">Rosa chinensis</name>
    <name type="common">China rose</name>
    <dbReference type="NCBI Taxonomy" id="74649"/>
    <lineage>
        <taxon>Eukaryota</taxon>
        <taxon>Viridiplantae</taxon>
        <taxon>Streptophyta</taxon>
        <taxon>Embryophyta</taxon>
        <taxon>Tracheophyta</taxon>
        <taxon>Spermatophyta</taxon>
        <taxon>Magnoliopsida</taxon>
        <taxon>eudicotyledons</taxon>
        <taxon>Gunneridae</taxon>
        <taxon>Pentapetalae</taxon>
        <taxon>rosids</taxon>
        <taxon>fabids</taxon>
        <taxon>Rosales</taxon>
        <taxon>Rosaceae</taxon>
        <taxon>Rosoideae</taxon>
        <taxon>Rosoideae incertae sedis</taxon>
        <taxon>Rosa</taxon>
    </lineage>
</organism>
<evidence type="ECO:0000259" key="4">
    <source>
        <dbReference type="PROSITE" id="PS50127"/>
    </source>
</evidence>
<evidence type="ECO:0000313" key="6">
    <source>
        <dbReference type="Proteomes" id="UP000238479"/>
    </source>
</evidence>
<accession>A0A2P6QZ53</accession>
<name>A0A2P6QZ53_ROSCH</name>
<dbReference type="EC" id="2.3.2.-" evidence="5"/>
<evidence type="ECO:0000256" key="2">
    <source>
        <dbReference type="ARBA" id="ARBA00022786"/>
    </source>
</evidence>
<comment type="caution">
    <text evidence="5">The sequence shown here is derived from an EMBL/GenBank/DDBJ whole genome shotgun (WGS) entry which is preliminary data.</text>
</comment>
<dbReference type="AlphaFoldDB" id="A0A2P6QZ53"/>
<keyword evidence="2" id="KW-0833">Ubl conjugation pathway</keyword>
<dbReference type="InterPro" id="IPR016135">
    <property type="entry name" value="UBQ-conjugating_enzyme/RWD"/>
</dbReference>
<dbReference type="OrthoDB" id="47801at2759"/>
<keyword evidence="5" id="KW-0012">Acyltransferase</keyword>
<keyword evidence="3" id="KW-0472">Membrane</keyword>
<keyword evidence="3" id="KW-1133">Transmembrane helix</keyword>
<proteinExistence type="predicted"/>
<dbReference type="SUPFAM" id="SSF54495">
    <property type="entry name" value="UBC-like"/>
    <property type="match status" value="1"/>
</dbReference>
<dbReference type="FunFam" id="3.10.110.10:FF:000133">
    <property type="entry name" value="Putative ubiquitin-conjugating enzyme E2 38"/>
    <property type="match status" value="1"/>
</dbReference>
<dbReference type="GO" id="GO:0004839">
    <property type="term" value="F:ubiquitin activating enzyme activity"/>
    <property type="evidence" value="ECO:0007669"/>
    <property type="project" value="UniProtKB-EC"/>
</dbReference>
<dbReference type="Gene3D" id="3.10.110.10">
    <property type="entry name" value="Ubiquitin Conjugating Enzyme"/>
    <property type="match status" value="1"/>
</dbReference>
<evidence type="ECO:0000313" key="5">
    <source>
        <dbReference type="EMBL" id="PRQ39467.1"/>
    </source>
</evidence>
<protein>
    <submittedName>
        <fullName evidence="5">Putative aminoacyltransferase, E1 ubiquitin-activating enzyme</fullName>
        <ecNumber evidence="5">2.3.2.-</ecNumber>
        <ecNumber evidence="5">6.2.1.45</ecNumber>
    </submittedName>
</protein>
<keyword evidence="5" id="KW-0436">Ligase</keyword>
<dbReference type="STRING" id="74649.A0A2P6QZ53"/>
<evidence type="ECO:0000256" key="3">
    <source>
        <dbReference type="SAM" id="Phobius"/>
    </source>
</evidence>
<feature type="domain" description="UBC core" evidence="4">
    <location>
        <begin position="38"/>
        <end position="194"/>
    </location>
</feature>
<dbReference type="SMART" id="SM00212">
    <property type="entry name" value="UBCc"/>
    <property type="match status" value="1"/>
</dbReference>
<dbReference type="GO" id="GO:0061631">
    <property type="term" value="F:ubiquitin conjugating enzyme activity"/>
    <property type="evidence" value="ECO:0007669"/>
    <property type="project" value="TreeGrafter"/>
</dbReference>
<dbReference type="Proteomes" id="UP000238479">
    <property type="component" value="Chromosome 4"/>
</dbReference>
<dbReference type="PANTHER" id="PTHR46116:SF19">
    <property type="entry name" value="UBIQUITIN-CONJUGATING ENZYME FAMILY PROTEIN"/>
    <property type="match status" value="1"/>
</dbReference>
<keyword evidence="3" id="KW-0812">Transmembrane</keyword>
<feature type="transmembrane region" description="Helical" evidence="3">
    <location>
        <begin position="310"/>
        <end position="327"/>
    </location>
</feature>
<dbReference type="Pfam" id="PF00179">
    <property type="entry name" value="UQ_con"/>
    <property type="match status" value="1"/>
</dbReference>
<keyword evidence="1 5" id="KW-0808">Transferase</keyword>
<dbReference type="OMA" id="AKGCEEY"/>
<dbReference type="CDD" id="cd23837">
    <property type="entry name" value="UBCc_UBE2O"/>
    <property type="match status" value="1"/>
</dbReference>
<reference evidence="5 6" key="1">
    <citation type="journal article" date="2018" name="Nat. Genet.">
        <title>The Rosa genome provides new insights in the design of modern roses.</title>
        <authorList>
            <person name="Bendahmane M."/>
        </authorList>
    </citation>
    <scope>NUCLEOTIDE SEQUENCE [LARGE SCALE GENOMIC DNA]</scope>
    <source>
        <strain evidence="6">cv. Old Blush</strain>
    </source>
</reference>
<dbReference type="PROSITE" id="PS50127">
    <property type="entry name" value="UBC_2"/>
    <property type="match status" value="1"/>
</dbReference>
<evidence type="ECO:0000256" key="1">
    <source>
        <dbReference type="ARBA" id="ARBA00022679"/>
    </source>
</evidence>
<dbReference type="EMBL" id="PDCK01000042">
    <property type="protein sequence ID" value="PRQ39467.1"/>
    <property type="molecule type" value="Genomic_DNA"/>
</dbReference>
<dbReference type="EC" id="6.2.1.45" evidence="5"/>